<dbReference type="SUPFAM" id="SSF47188">
    <property type="entry name" value="Hemerythrin-like"/>
    <property type="match status" value="1"/>
</dbReference>
<reference evidence="7 8" key="1">
    <citation type="submission" date="2014-08" db="EMBL/GenBank/DDBJ databases">
        <title>Genomic and Phenotypic Diversity of Colwellia psychrerythraea strains from Disparate Marine Basins.</title>
        <authorList>
            <person name="Techtmann S.M."/>
            <person name="Stelling S.C."/>
            <person name="Utturkar S.M."/>
            <person name="Alshibli N."/>
            <person name="Harris A."/>
            <person name="Brown S.D."/>
            <person name="Hazen T.C."/>
        </authorList>
    </citation>
    <scope>NUCLEOTIDE SEQUENCE [LARGE SCALE GENOMIC DNA]</scope>
    <source>
        <strain evidence="7 8">ND2E</strain>
    </source>
</reference>
<dbReference type="SUPFAM" id="SSF52172">
    <property type="entry name" value="CheY-like"/>
    <property type="match status" value="1"/>
</dbReference>
<keyword evidence="4" id="KW-0408">Iron</keyword>
<comment type="caution">
    <text evidence="7">The sequence shown here is derived from an EMBL/GenBank/DDBJ whole genome shotgun (WGS) entry which is preliminary data.</text>
</comment>
<keyword evidence="2" id="KW-0813">Transport</keyword>
<dbReference type="InterPro" id="IPR035938">
    <property type="entry name" value="Hemerythrin-like_sf"/>
</dbReference>
<evidence type="ECO:0000256" key="5">
    <source>
        <dbReference type="PROSITE-ProRule" id="PRU00169"/>
    </source>
</evidence>
<dbReference type="CDD" id="cd00156">
    <property type="entry name" value="REC"/>
    <property type="match status" value="1"/>
</dbReference>
<dbReference type="Gene3D" id="3.40.50.2300">
    <property type="match status" value="1"/>
</dbReference>
<dbReference type="InterPro" id="IPR011006">
    <property type="entry name" value="CheY-like_superfamily"/>
</dbReference>
<dbReference type="OrthoDB" id="9802426at2"/>
<protein>
    <submittedName>
        <fullName evidence="7">Response regulator receiver protein</fullName>
    </submittedName>
</protein>
<evidence type="ECO:0000313" key="8">
    <source>
        <dbReference type="Proteomes" id="UP000029843"/>
    </source>
</evidence>
<evidence type="ECO:0000259" key="6">
    <source>
        <dbReference type="PROSITE" id="PS50110"/>
    </source>
</evidence>
<dbReference type="InterPro" id="IPR001789">
    <property type="entry name" value="Sig_transdc_resp-reg_receiver"/>
</dbReference>
<proteinExistence type="inferred from homology"/>
<dbReference type="InterPro" id="IPR012312">
    <property type="entry name" value="Hemerythrin-like"/>
</dbReference>
<dbReference type="SMART" id="SM00448">
    <property type="entry name" value="REC"/>
    <property type="match status" value="1"/>
</dbReference>
<evidence type="ECO:0000256" key="1">
    <source>
        <dbReference type="ARBA" id="ARBA00010587"/>
    </source>
</evidence>
<dbReference type="GO" id="GO:0005344">
    <property type="term" value="F:oxygen carrier activity"/>
    <property type="evidence" value="ECO:0007669"/>
    <property type="project" value="UniProtKB-KW"/>
</dbReference>
<dbReference type="NCBIfam" id="TIGR02481">
    <property type="entry name" value="hemeryth_dom"/>
    <property type="match status" value="1"/>
</dbReference>
<dbReference type="PANTHER" id="PTHR37164">
    <property type="entry name" value="BACTERIOHEMERYTHRIN"/>
    <property type="match status" value="1"/>
</dbReference>
<dbReference type="NCBIfam" id="NF033749">
    <property type="entry name" value="bact_hemeryth"/>
    <property type="match status" value="1"/>
</dbReference>
<name>A0A099KW72_COLPS</name>
<organism evidence="7 8">
    <name type="scientific">Colwellia psychrerythraea</name>
    <name type="common">Vibrio psychroerythus</name>
    <dbReference type="NCBI Taxonomy" id="28229"/>
    <lineage>
        <taxon>Bacteria</taxon>
        <taxon>Pseudomonadati</taxon>
        <taxon>Pseudomonadota</taxon>
        <taxon>Gammaproteobacteria</taxon>
        <taxon>Alteromonadales</taxon>
        <taxon>Colwelliaceae</taxon>
        <taxon>Colwellia</taxon>
    </lineage>
</organism>
<gene>
    <name evidence="7" type="ORF">ND2E_1629</name>
</gene>
<dbReference type="GO" id="GO:0046872">
    <property type="term" value="F:metal ion binding"/>
    <property type="evidence" value="ECO:0007669"/>
    <property type="project" value="UniProtKB-KW"/>
</dbReference>
<dbReference type="EMBL" id="JQED01000005">
    <property type="protein sequence ID" value="KGJ94440.1"/>
    <property type="molecule type" value="Genomic_DNA"/>
</dbReference>
<evidence type="ECO:0000256" key="4">
    <source>
        <dbReference type="ARBA" id="ARBA00023004"/>
    </source>
</evidence>
<dbReference type="PATRIC" id="fig|28229.4.peg.635"/>
<dbReference type="Proteomes" id="UP000029843">
    <property type="component" value="Unassembled WGS sequence"/>
</dbReference>
<comment type="caution">
    <text evidence="5">Lacks conserved residue(s) required for the propagation of feature annotation.</text>
</comment>
<dbReference type="GO" id="GO:0000160">
    <property type="term" value="P:phosphorelay signal transduction system"/>
    <property type="evidence" value="ECO:0007669"/>
    <property type="project" value="InterPro"/>
</dbReference>
<evidence type="ECO:0000313" key="7">
    <source>
        <dbReference type="EMBL" id="KGJ94440.1"/>
    </source>
</evidence>
<dbReference type="PANTHER" id="PTHR37164:SF1">
    <property type="entry name" value="BACTERIOHEMERYTHRIN"/>
    <property type="match status" value="1"/>
</dbReference>
<evidence type="ECO:0000256" key="2">
    <source>
        <dbReference type="ARBA" id="ARBA00022621"/>
    </source>
</evidence>
<dbReference type="CDD" id="cd12107">
    <property type="entry name" value="Hemerythrin"/>
    <property type="match status" value="1"/>
</dbReference>
<feature type="domain" description="Response regulatory" evidence="6">
    <location>
        <begin position="270"/>
        <end position="384"/>
    </location>
</feature>
<dbReference type="Pfam" id="PF00072">
    <property type="entry name" value="Response_reg"/>
    <property type="match status" value="1"/>
</dbReference>
<dbReference type="Gene3D" id="1.20.120.50">
    <property type="entry name" value="Hemerythrin-like"/>
    <property type="match status" value="1"/>
</dbReference>
<dbReference type="InterPro" id="IPR016131">
    <property type="entry name" value="Haemerythrin_Fe_BS"/>
</dbReference>
<dbReference type="AlphaFoldDB" id="A0A099KW72"/>
<accession>A0A099KW72</accession>
<sequence>MSQITLANHPDVIMVYQDRDSVEPAIQQILELELSFKSYRYNPKKLHEITLLKPKVLLLASNNVKNTIQFYINYLEEYEQKIAPHSAILLISNRETYRAYLACENGLFDNYVIINPLNEPYRLKLVLLQELQIIENHKNSSLEQLISDGEDELASCIEHGVALKKSFTEGVNQCESAILSAANESLDNEEAKRVLQNLIGLSVGEMSENLSASIQTILDQLIKLKANNQSIKLGFEKLQIPKNKSVVGVNTELLTKDTPENECPKTSRYKVLIAEPSDMFARVIEEIFADTVFRWALVNDGQAALEKIESFKPDVALLAYDLPSINGLEITRTLREAGNKMPVIAYAHDQDKLEIKRWIPFGLSGYLIKPLKKSAILNSVTKAVKNPIEIISHNKVADKVGIAWIEEYSIGNTEIDEQHKVLFAMINDFFHQDNKEAAIMLFQSLSSYIDLHFEAEENLLRQINYPDTEEHINKHGELREKFHLLRGKLDDYDIDVHHKIAMFLYNWLAKHILKADMEYKSYALSIEESSFT</sequence>
<dbReference type="InterPro" id="IPR050669">
    <property type="entry name" value="Hemerythrin"/>
</dbReference>
<keyword evidence="2" id="KW-0561">Oxygen transport</keyword>
<keyword evidence="3" id="KW-0479">Metal-binding</keyword>
<evidence type="ECO:0000256" key="3">
    <source>
        <dbReference type="ARBA" id="ARBA00022723"/>
    </source>
</evidence>
<dbReference type="Pfam" id="PF01814">
    <property type="entry name" value="Hemerythrin"/>
    <property type="match status" value="1"/>
</dbReference>
<dbReference type="PROSITE" id="PS50110">
    <property type="entry name" value="RESPONSE_REGULATORY"/>
    <property type="match status" value="1"/>
</dbReference>
<comment type="similarity">
    <text evidence="1">Belongs to the hemerythrin family.</text>
</comment>
<dbReference type="PROSITE" id="PS00550">
    <property type="entry name" value="HEMERYTHRINS"/>
    <property type="match status" value="1"/>
</dbReference>
<dbReference type="InterPro" id="IPR012827">
    <property type="entry name" value="Hemerythrin_metal-bd"/>
</dbReference>